<evidence type="ECO:0000256" key="1">
    <source>
        <dbReference type="SAM" id="MobiDB-lite"/>
    </source>
</evidence>
<feature type="compositionally biased region" description="Basic and acidic residues" evidence="1">
    <location>
        <begin position="181"/>
        <end position="191"/>
    </location>
</feature>
<dbReference type="VEuPathDB" id="FungiDB:M747DRAFT_317725"/>
<evidence type="ECO:0000313" key="3">
    <source>
        <dbReference type="Proteomes" id="UP000253845"/>
    </source>
</evidence>
<name>A0A370BLX5_ASPNG</name>
<dbReference type="Proteomes" id="UP000253845">
    <property type="component" value="Unassembled WGS sequence"/>
</dbReference>
<gene>
    <name evidence="2" type="ORF">M747DRAFT_317725</name>
</gene>
<protein>
    <submittedName>
        <fullName evidence="2">Uncharacterized protein</fullName>
    </submittedName>
</protein>
<reference evidence="2 3" key="1">
    <citation type="submission" date="2018-07" db="EMBL/GenBank/DDBJ databases">
        <title>Section-level genome sequencing of Aspergillus section Nigri to investigate inter- and intra-species variation.</title>
        <authorList>
            <consortium name="DOE Joint Genome Institute"/>
            <person name="Vesth T.C."/>
            <person name="Nybo J.L."/>
            <person name="Theobald S."/>
            <person name="Frisvad J.C."/>
            <person name="Larsen T.O."/>
            <person name="Nielsen K.F."/>
            <person name="Hoof J.B."/>
            <person name="Brandl J."/>
            <person name="Salamov A."/>
            <person name="Riley R."/>
            <person name="Gladden J.M."/>
            <person name="Phatale P."/>
            <person name="Nielsen M.T."/>
            <person name="Lyhne E.K."/>
            <person name="Kogle M.E."/>
            <person name="Strasser K."/>
            <person name="McDonnell E."/>
            <person name="Barry K."/>
            <person name="Clum A."/>
            <person name="Chen C."/>
            <person name="Nolan M."/>
            <person name="Sandor L."/>
            <person name="Kuo A."/>
            <person name="Lipzen A."/>
            <person name="Hainaut M."/>
            <person name="Drula E."/>
            <person name="Tsang A."/>
            <person name="Magnuson J.K."/>
            <person name="Henrissat B."/>
            <person name="Wiebenga A."/>
            <person name="Simmons B.A."/>
            <person name="Makela M.R."/>
            <person name="De vries R.P."/>
            <person name="Grigoriev I.V."/>
            <person name="Mortensen U.H."/>
            <person name="Baker S.E."/>
            <person name="Andersen M.R."/>
        </authorList>
    </citation>
    <scope>NUCLEOTIDE SEQUENCE [LARGE SCALE GENOMIC DNA]</scope>
    <source>
        <strain evidence="2 3">ATCC 13496</strain>
    </source>
</reference>
<organism evidence="2 3">
    <name type="scientific">Aspergillus niger ATCC 13496</name>
    <dbReference type="NCBI Taxonomy" id="1353008"/>
    <lineage>
        <taxon>Eukaryota</taxon>
        <taxon>Fungi</taxon>
        <taxon>Dikarya</taxon>
        <taxon>Ascomycota</taxon>
        <taxon>Pezizomycotina</taxon>
        <taxon>Eurotiomycetes</taxon>
        <taxon>Eurotiomycetidae</taxon>
        <taxon>Eurotiales</taxon>
        <taxon>Aspergillaceae</taxon>
        <taxon>Aspergillus</taxon>
        <taxon>Aspergillus subgen. Circumdati</taxon>
    </lineage>
</organism>
<evidence type="ECO:0000313" key="2">
    <source>
        <dbReference type="EMBL" id="RDH16594.1"/>
    </source>
</evidence>
<proteinExistence type="predicted"/>
<dbReference type="EMBL" id="KZ851937">
    <property type="protein sequence ID" value="RDH16594.1"/>
    <property type="molecule type" value="Genomic_DNA"/>
</dbReference>
<accession>A0A370BLX5</accession>
<dbReference type="AlphaFoldDB" id="A0A370BLX5"/>
<feature type="region of interest" description="Disordered" evidence="1">
    <location>
        <begin position="181"/>
        <end position="206"/>
    </location>
</feature>
<sequence>MFEQSETKWLPNLCSYCSLRSCVVNVLIIYPAYNSTGYRRLLTYRLVVGISLAIGLIRDDAASEQNEQRGKEEAERYPIHYTSHLHSPPGTTVYLHNTINNNGVSSSLVFIGCPTTGTYAGTEYIWSKRISSCIAVARLLYRSYLAKTVIKPSVQLIGCEGENPYLHGFLRVEPCLSPHNAKRDTARKSESRPMASSSKSLATGDFNPQCGQDRLISTDDAKCLRGSLSIGHAYRLIRFSQSDSPRCFSAFWMDFIRRRQLGHLSGFRPVQPIRIVSFEQGTSLFPVHRFRRHARCNTQSNHRLTKAVMNTKPLLYSMWDSGTLGSPTMSASMGACKGLLNNPPIAEPVRNLAHARAGLQNKFAPGTYRSQWQGKGDEQYFCRLQRPEPSQSVENEPIGCFKSIPTGPIALLYTLFHHGATALLYWILGVIARSPNAPFSSTGGIVRPSLIVCFEVRSDENN</sequence>